<proteinExistence type="predicted"/>
<sequence>MTFIELGPRTARSALAHLPDTSPLPVARLTPSQAGAALAAAQSREHSLYDASLQALSSHLSAIAGFASAVERADASLAAALGVHRG</sequence>
<dbReference type="EMBL" id="JAMFTQ010000004">
    <property type="protein sequence ID" value="MCP1387603.1"/>
    <property type="molecule type" value="Genomic_DNA"/>
</dbReference>
<evidence type="ECO:0000313" key="2">
    <source>
        <dbReference type="Proteomes" id="UP001204000"/>
    </source>
</evidence>
<evidence type="ECO:0000313" key="1">
    <source>
        <dbReference type="EMBL" id="MCP1387603.1"/>
    </source>
</evidence>
<organism evidence="1 2">
    <name type="scientific">Corynebacterium stercoris</name>
    <dbReference type="NCBI Taxonomy" id="2943490"/>
    <lineage>
        <taxon>Bacteria</taxon>
        <taxon>Bacillati</taxon>
        <taxon>Actinomycetota</taxon>
        <taxon>Actinomycetes</taxon>
        <taxon>Mycobacteriales</taxon>
        <taxon>Corynebacteriaceae</taxon>
        <taxon>Corynebacterium</taxon>
    </lineage>
</organism>
<protein>
    <recommendedName>
        <fullName evidence="3">PE domain-containing protein</fullName>
    </recommendedName>
</protein>
<name>A0ABT1G3L4_9CORY</name>
<keyword evidence="2" id="KW-1185">Reference proteome</keyword>
<dbReference type="RefSeq" id="WP_253577230.1">
    <property type="nucleotide sequence ID" value="NZ_JAMFTQ010000004.1"/>
</dbReference>
<evidence type="ECO:0008006" key="3">
    <source>
        <dbReference type="Google" id="ProtNLM"/>
    </source>
</evidence>
<comment type="caution">
    <text evidence="1">The sequence shown here is derived from an EMBL/GenBank/DDBJ whole genome shotgun (WGS) entry which is preliminary data.</text>
</comment>
<gene>
    <name evidence="1" type="ORF">M5J20_05300</name>
</gene>
<accession>A0ABT1G3L4</accession>
<dbReference type="Proteomes" id="UP001204000">
    <property type="component" value="Unassembled WGS sequence"/>
</dbReference>
<reference evidence="1" key="1">
    <citation type="submission" date="2022-05" db="EMBL/GenBank/DDBJ databases">
        <title>Corynebacterium sp. TA-R-1 sp. nov., isolated from human feces.</title>
        <authorList>
            <person name="Shamsuzzaman M."/>
            <person name="Dahal R.H."/>
        </authorList>
    </citation>
    <scope>NUCLEOTIDE SEQUENCE</scope>
    <source>
        <strain evidence="1">TA-R-1</strain>
    </source>
</reference>